<evidence type="ECO:0000313" key="1">
    <source>
        <dbReference type="EMBL" id="CAG8538231.1"/>
    </source>
</evidence>
<proteinExistence type="predicted"/>
<dbReference type="AlphaFoldDB" id="A0A9N9ARH0"/>
<comment type="caution">
    <text evidence="1">The sequence shown here is derived from an EMBL/GenBank/DDBJ whole genome shotgun (WGS) entry which is preliminary data.</text>
</comment>
<gene>
    <name evidence="1" type="ORF">CPELLU_LOCUS4174</name>
</gene>
<dbReference type="EMBL" id="CAJVQA010002148">
    <property type="protein sequence ID" value="CAG8538231.1"/>
    <property type="molecule type" value="Genomic_DNA"/>
</dbReference>
<protein>
    <submittedName>
        <fullName evidence="1">24010_t:CDS:1</fullName>
    </submittedName>
</protein>
<sequence>MECATKSLDHVGLDDNSETQKSLEIHFWIISSWPTIKSIDLLE</sequence>
<organism evidence="1 2">
    <name type="scientific">Cetraspora pellucida</name>
    <dbReference type="NCBI Taxonomy" id="1433469"/>
    <lineage>
        <taxon>Eukaryota</taxon>
        <taxon>Fungi</taxon>
        <taxon>Fungi incertae sedis</taxon>
        <taxon>Mucoromycota</taxon>
        <taxon>Glomeromycotina</taxon>
        <taxon>Glomeromycetes</taxon>
        <taxon>Diversisporales</taxon>
        <taxon>Gigasporaceae</taxon>
        <taxon>Cetraspora</taxon>
    </lineage>
</organism>
<evidence type="ECO:0000313" key="2">
    <source>
        <dbReference type="Proteomes" id="UP000789759"/>
    </source>
</evidence>
<reference evidence="1" key="1">
    <citation type="submission" date="2021-06" db="EMBL/GenBank/DDBJ databases">
        <authorList>
            <person name="Kallberg Y."/>
            <person name="Tangrot J."/>
            <person name="Rosling A."/>
        </authorList>
    </citation>
    <scope>NUCLEOTIDE SEQUENCE</scope>
    <source>
        <strain evidence="1">FL966</strain>
    </source>
</reference>
<name>A0A9N9ARH0_9GLOM</name>
<keyword evidence="2" id="KW-1185">Reference proteome</keyword>
<dbReference type="Proteomes" id="UP000789759">
    <property type="component" value="Unassembled WGS sequence"/>
</dbReference>
<accession>A0A9N9ARH0</accession>